<dbReference type="InterPro" id="IPR010985">
    <property type="entry name" value="Ribbon_hlx_hlx"/>
</dbReference>
<reference evidence="3" key="1">
    <citation type="submission" date="2016-10" db="EMBL/GenBank/DDBJ databases">
        <authorList>
            <person name="Varghese N."/>
            <person name="Submissions S."/>
        </authorList>
    </citation>
    <scope>NUCLEOTIDE SEQUENCE [LARGE SCALE GENOMIC DNA]</scope>
    <source>
        <strain evidence="3">Nm71</strain>
    </source>
</reference>
<dbReference type="PANTHER" id="PTHR40688">
    <property type="match status" value="1"/>
</dbReference>
<gene>
    <name evidence="2" type="ORF">SAMN05216326_12639</name>
</gene>
<evidence type="ECO:0000313" key="3">
    <source>
        <dbReference type="Proteomes" id="UP000199345"/>
    </source>
</evidence>
<dbReference type="InterPro" id="IPR002145">
    <property type="entry name" value="CopG"/>
</dbReference>
<keyword evidence="3" id="KW-1185">Reference proteome</keyword>
<dbReference type="Proteomes" id="UP000199345">
    <property type="component" value="Unassembled WGS sequence"/>
</dbReference>
<evidence type="ECO:0000313" key="2">
    <source>
        <dbReference type="EMBL" id="SET43095.1"/>
    </source>
</evidence>
<dbReference type="Pfam" id="PF01402">
    <property type="entry name" value="RHH_1"/>
    <property type="match status" value="1"/>
</dbReference>
<dbReference type="CDD" id="cd22233">
    <property type="entry name" value="RHH_CopAso-like"/>
    <property type="match status" value="1"/>
</dbReference>
<dbReference type="EMBL" id="FOIA01000026">
    <property type="protein sequence ID" value="SET43095.1"/>
    <property type="molecule type" value="Genomic_DNA"/>
</dbReference>
<evidence type="ECO:0000259" key="1">
    <source>
        <dbReference type="Pfam" id="PF01402"/>
    </source>
</evidence>
<dbReference type="RefSeq" id="WP_090660113.1">
    <property type="nucleotide sequence ID" value="NZ_FOIA01000026.1"/>
</dbReference>
<dbReference type="PANTHER" id="PTHR40688:SF2">
    <property type="entry name" value="RIBBON-HELIX-HELIX PROTEIN COPG DOMAIN-CONTAINING PROTEIN"/>
    <property type="match status" value="1"/>
</dbReference>
<proteinExistence type="predicted"/>
<dbReference type="AlphaFoldDB" id="A0A1I0EEZ3"/>
<name>A0A1I0EEZ3_9PROT</name>
<dbReference type="GO" id="GO:0006355">
    <property type="term" value="P:regulation of DNA-templated transcription"/>
    <property type="evidence" value="ECO:0007669"/>
    <property type="project" value="InterPro"/>
</dbReference>
<protein>
    <submittedName>
        <fullName evidence="2">Predicted transcriptional regulator</fullName>
    </submittedName>
</protein>
<dbReference type="SUPFAM" id="SSF47598">
    <property type="entry name" value="Ribbon-helix-helix"/>
    <property type="match status" value="1"/>
</dbReference>
<sequence>MGVTSIRLNSDVEAPLEELAQKLDRSKNYIINQAIKEFVTRQSMEDERWSDTLNALESVKSGNTVNEKEVSAWLQSWGSEEEKTPPGV</sequence>
<dbReference type="InterPro" id="IPR052991">
    <property type="entry name" value="Non-func_TypeII_TA_Antitoxin"/>
</dbReference>
<dbReference type="OrthoDB" id="5298181at2"/>
<feature type="domain" description="Ribbon-helix-helix protein CopG" evidence="1">
    <location>
        <begin position="4"/>
        <end position="42"/>
    </location>
</feature>
<accession>A0A1I0EEZ3</accession>
<organism evidence="2 3">
    <name type="scientific">Nitrosomonas marina</name>
    <dbReference type="NCBI Taxonomy" id="917"/>
    <lineage>
        <taxon>Bacteria</taxon>
        <taxon>Pseudomonadati</taxon>
        <taxon>Pseudomonadota</taxon>
        <taxon>Betaproteobacteria</taxon>
        <taxon>Nitrosomonadales</taxon>
        <taxon>Nitrosomonadaceae</taxon>
        <taxon>Nitrosomonas</taxon>
    </lineage>
</organism>